<organism evidence="1 2">
    <name type="scientific">Dimargaris cristalligena</name>
    <dbReference type="NCBI Taxonomy" id="215637"/>
    <lineage>
        <taxon>Eukaryota</taxon>
        <taxon>Fungi</taxon>
        <taxon>Fungi incertae sedis</taxon>
        <taxon>Zoopagomycota</taxon>
        <taxon>Kickxellomycotina</taxon>
        <taxon>Dimargaritomycetes</taxon>
        <taxon>Dimargaritales</taxon>
        <taxon>Dimargaritaceae</taxon>
        <taxon>Dimargaris</taxon>
    </lineage>
</organism>
<dbReference type="EMBL" id="ML003194">
    <property type="protein sequence ID" value="RKP34462.1"/>
    <property type="molecule type" value="Genomic_DNA"/>
</dbReference>
<dbReference type="AlphaFoldDB" id="A0A4P9ZPF7"/>
<sequence>MVQVFPKCGLLLKASESPTHWQLRTPARASRGSDISPAEATMSWTSSPTFNPSTGTVRYGHVEYPVNPSTSSVYRHQIAGPPVNGETSSQFQDSLSTQSVTDYHSNPARNALGIAVNVQAPLAMPISTQTDDAFDGQVWEHSARAINTTTSIVDVFLTWPL</sequence>
<gene>
    <name evidence="1" type="ORF">BJ085DRAFT_31520</name>
</gene>
<accession>A0A4P9ZPF7</accession>
<reference evidence="2" key="1">
    <citation type="journal article" date="2018" name="Nat. Microbiol.">
        <title>Leveraging single-cell genomics to expand the fungal tree of life.</title>
        <authorList>
            <person name="Ahrendt S.R."/>
            <person name="Quandt C.A."/>
            <person name="Ciobanu D."/>
            <person name="Clum A."/>
            <person name="Salamov A."/>
            <person name="Andreopoulos B."/>
            <person name="Cheng J.F."/>
            <person name="Woyke T."/>
            <person name="Pelin A."/>
            <person name="Henrissat B."/>
            <person name="Reynolds N.K."/>
            <person name="Benny G.L."/>
            <person name="Smith M.E."/>
            <person name="James T.Y."/>
            <person name="Grigoriev I.V."/>
        </authorList>
    </citation>
    <scope>NUCLEOTIDE SEQUENCE [LARGE SCALE GENOMIC DNA]</scope>
    <source>
        <strain evidence="2">RSA 468</strain>
    </source>
</reference>
<proteinExistence type="predicted"/>
<evidence type="ECO:0000313" key="1">
    <source>
        <dbReference type="EMBL" id="RKP34462.1"/>
    </source>
</evidence>
<dbReference type="Proteomes" id="UP000268162">
    <property type="component" value="Unassembled WGS sequence"/>
</dbReference>
<evidence type="ECO:0000313" key="2">
    <source>
        <dbReference type="Proteomes" id="UP000268162"/>
    </source>
</evidence>
<name>A0A4P9ZPF7_9FUNG</name>
<keyword evidence="2" id="KW-1185">Reference proteome</keyword>
<protein>
    <submittedName>
        <fullName evidence="1">Uncharacterized protein</fullName>
    </submittedName>
</protein>